<dbReference type="InterPro" id="IPR036915">
    <property type="entry name" value="Cyclin-like_sf"/>
</dbReference>
<dbReference type="InterPro" id="IPR011665">
    <property type="entry name" value="BRF1_TBP-bd_dom"/>
</dbReference>
<evidence type="ECO:0000256" key="8">
    <source>
        <dbReference type="ARBA" id="ARBA00023163"/>
    </source>
</evidence>
<dbReference type="Gene3D" id="1.10.472.10">
    <property type="entry name" value="Cyclin-like"/>
    <property type="match status" value="1"/>
</dbReference>
<evidence type="ECO:0000256" key="11">
    <source>
        <dbReference type="SAM" id="MobiDB-lite"/>
    </source>
</evidence>
<reference evidence="13 14" key="1">
    <citation type="submission" date="2024-04" db="EMBL/GenBank/DDBJ databases">
        <authorList>
            <person name="Waldvogel A.-M."/>
            <person name="Schoenle A."/>
        </authorList>
    </citation>
    <scope>NUCLEOTIDE SEQUENCE [LARGE SCALE GENOMIC DNA]</scope>
</reference>
<evidence type="ECO:0000256" key="2">
    <source>
        <dbReference type="ARBA" id="ARBA00010857"/>
    </source>
</evidence>
<dbReference type="AlphaFoldDB" id="A0AAV2JFN3"/>
<feature type="compositionally biased region" description="Polar residues" evidence="11">
    <location>
        <begin position="39"/>
        <end position="50"/>
    </location>
</feature>
<evidence type="ECO:0000256" key="1">
    <source>
        <dbReference type="ARBA" id="ARBA00004123"/>
    </source>
</evidence>
<keyword evidence="14" id="KW-1185">Reference proteome</keyword>
<sequence>MVLSASPPLLAEAPTARVLERDVSVNVVSVRFLSRLPNGSSPSRLKSTSLAGVPGVRKSPDSPRQHQGKQIQRLKLRVLPFSALTRHGPCASPHYALGCVSSARRFGVGVYPCLYIPRFSQLLEFGDKNHDVSMTALRLVQRMKRDWMHTGRRPSGLCGAALLVAARMYDFRRTIKEIVDVVKVCETTLRKRLNEFEDTPTSSMTIEEFMREDLDQECDPPCFTAGLRKKKNHGLEVELKKQLEDDVQDEIHEFEDEIDAELENSRPKLRGIYAAYTREVPVKNVQEALFVASKDQDEEEEDELQAVAKHFGKDLDELTMEALRRLERPLEAGEEQIIPHRNAPSLESILGPLRSAATLGLGQTISHCVSEEPDAETDGGELDLSGIDDKEIELYLLSDREIQVKTALWMAENSDYLKEQRAKEAKIAKEKELGIYKEKKKRSSSGRRKGAITASSTGEAIGKMLEVKKISSKINYDILKDLNVTPAASPGKVKEEAPKTPKLTPRARRPAGANALTLSTPLSTLGKRYDCTGRGGGGGGGRGGGGGGGRGGGEAERPGAEAERPGAEAERPGAEAERPGAEAERPGAEAERPGAEAERPGAEAERPGAEAERPGAEAERPGAEAERPGAEAERPGAEAERPGAEAERPGAEAERPGEAERPEERPGAEAERPGAEAERPGAEAERPGAEAERPGAERPGAERPGAERPGAERPGAERPGAERPGAERPRHGGLSV</sequence>
<dbReference type="GO" id="GO:0070897">
    <property type="term" value="P:transcription preinitiation complex assembly"/>
    <property type="evidence" value="ECO:0007669"/>
    <property type="project" value="InterPro"/>
</dbReference>
<dbReference type="GO" id="GO:0001006">
    <property type="term" value="F:RNA polymerase III type 3 promoter sequence-specific DNA binding"/>
    <property type="evidence" value="ECO:0007669"/>
    <property type="project" value="TreeGrafter"/>
</dbReference>
<evidence type="ECO:0000256" key="10">
    <source>
        <dbReference type="SAM" id="Coils"/>
    </source>
</evidence>
<dbReference type="CDD" id="cd20554">
    <property type="entry name" value="CYCLIN_TFIIIB90_rpt2"/>
    <property type="match status" value="1"/>
</dbReference>
<protein>
    <recommendedName>
        <fullName evidence="12">Cyclin-like domain-containing protein</fullName>
    </recommendedName>
</protein>
<dbReference type="Gene3D" id="1.20.5.650">
    <property type="entry name" value="Single helix bin"/>
    <property type="match status" value="1"/>
</dbReference>
<dbReference type="EMBL" id="OZ035834">
    <property type="protein sequence ID" value="CAL1576290.1"/>
    <property type="molecule type" value="Genomic_DNA"/>
</dbReference>
<keyword evidence="7" id="KW-0010">Activator</keyword>
<dbReference type="GO" id="GO:0000995">
    <property type="term" value="F:RNA polymerase III general transcription initiation factor activity"/>
    <property type="evidence" value="ECO:0007669"/>
    <property type="project" value="TreeGrafter"/>
</dbReference>
<dbReference type="GO" id="GO:0008270">
    <property type="term" value="F:zinc ion binding"/>
    <property type="evidence" value="ECO:0007669"/>
    <property type="project" value="UniProtKB-KW"/>
</dbReference>
<comment type="subcellular location">
    <subcellularLocation>
        <location evidence="1">Nucleus</location>
    </subcellularLocation>
</comment>
<keyword evidence="3" id="KW-0479">Metal-binding</keyword>
<accession>A0AAV2JFN3</accession>
<evidence type="ECO:0000256" key="4">
    <source>
        <dbReference type="ARBA" id="ARBA00022771"/>
    </source>
</evidence>
<evidence type="ECO:0000256" key="6">
    <source>
        <dbReference type="ARBA" id="ARBA00023015"/>
    </source>
</evidence>
<evidence type="ECO:0000313" key="13">
    <source>
        <dbReference type="EMBL" id="CAL1576290.1"/>
    </source>
</evidence>
<dbReference type="FunFam" id="1.20.5.650:FF:000001">
    <property type="entry name" value="transcription factor IIIB 90 kDa subunit isoform X2"/>
    <property type="match status" value="1"/>
</dbReference>
<dbReference type="InterPro" id="IPR013150">
    <property type="entry name" value="TFIIB_cyclin"/>
</dbReference>
<dbReference type="GO" id="GO:0005634">
    <property type="term" value="C:nucleus"/>
    <property type="evidence" value="ECO:0007669"/>
    <property type="project" value="UniProtKB-SubCell"/>
</dbReference>
<proteinExistence type="inferred from homology"/>
<keyword evidence="6" id="KW-0805">Transcription regulation</keyword>
<feature type="coiled-coil region" evidence="10">
    <location>
        <begin position="237"/>
        <end position="264"/>
    </location>
</feature>
<keyword evidence="10" id="KW-0175">Coiled coil</keyword>
<dbReference type="GO" id="GO:0000126">
    <property type="term" value="C:transcription factor TFIIIB complex"/>
    <property type="evidence" value="ECO:0007669"/>
    <property type="project" value="TreeGrafter"/>
</dbReference>
<name>A0AAV2JFN3_KNICA</name>
<evidence type="ECO:0000256" key="5">
    <source>
        <dbReference type="ARBA" id="ARBA00022833"/>
    </source>
</evidence>
<dbReference type="SMART" id="SM00385">
    <property type="entry name" value="CYCLIN"/>
    <property type="match status" value="1"/>
</dbReference>
<evidence type="ECO:0000256" key="3">
    <source>
        <dbReference type="ARBA" id="ARBA00022723"/>
    </source>
</evidence>
<dbReference type="FunFam" id="1.10.472.10:FF:000002">
    <property type="entry name" value="Transcription factor IIIB 90 kDa subunit"/>
    <property type="match status" value="1"/>
</dbReference>
<feature type="compositionally biased region" description="Basic and acidic residues" evidence="11">
    <location>
        <begin position="553"/>
        <end position="730"/>
    </location>
</feature>
<feature type="compositionally biased region" description="Gly residues" evidence="11">
    <location>
        <begin position="533"/>
        <end position="552"/>
    </location>
</feature>
<evidence type="ECO:0000256" key="7">
    <source>
        <dbReference type="ARBA" id="ARBA00023159"/>
    </source>
</evidence>
<dbReference type="GO" id="GO:0017025">
    <property type="term" value="F:TBP-class protein binding"/>
    <property type="evidence" value="ECO:0007669"/>
    <property type="project" value="InterPro"/>
</dbReference>
<comment type="similarity">
    <text evidence="2">Belongs to the TFIIB family.</text>
</comment>
<dbReference type="Pfam" id="PF07741">
    <property type="entry name" value="BRF1"/>
    <property type="match status" value="1"/>
</dbReference>
<feature type="region of interest" description="Disordered" evidence="11">
    <location>
        <begin position="39"/>
        <end position="69"/>
    </location>
</feature>
<dbReference type="Proteomes" id="UP001497482">
    <property type="component" value="Chromosome 12"/>
</dbReference>
<keyword evidence="5" id="KW-0862">Zinc</keyword>
<feature type="region of interest" description="Disordered" evidence="11">
    <location>
        <begin position="488"/>
        <end position="736"/>
    </location>
</feature>
<dbReference type="Pfam" id="PF00382">
    <property type="entry name" value="TFIIB"/>
    <property type="match status" value="1"/>
</dbReference>
<keyword evidence="4" id="KW-0863">Zinc-finger</keyword>
<dbReference type="InterPro" id="IPR013763">
    <property type="entry name" value="Cyclin-like_dom"/>
</dbReference>
<gene>
    <name evidence="13" type="ORF">KC01_LOCUS7733</name>
</gene>
<feature type="domain" description="Cyclin-like" evidence="12">
    <location>
        <begin position="114"/>
        <end position="198"/>
    </location>
</feature>
<dbReference type="SUPFAM" id="SSF47954">
    <property type="entry name" value="Cyclin-like"/>
    <property type="match status" value="1"/>
</dbReference>
<dbReference type="InterPro" id="IPR000812">
    <property type="entry name" value="TFIIB"/>
</dbReference>
<keyword evidence="9" id="KW-0539">Nucleus</keyword>
<evidence type="ECO:0000256" key="9">
    <source>
        <dbReference type="ARBA" id="ARBA00023242"/>
    </source>
</evidence>
<dbReference type="PANTHER" id="PTHR11618">
    <property type="entry name" value="TRANSCRIPTION INITIATION FACTOR IIB-RELATED"/>
    <property type="match status" value="1"/>
</dbReference>
<dbReference type="PANTHER" id="PTHR11618:SF4">
    <property type="entry name" value="TRANSCRIPTION FACTOR IIIB 90 KDA SUBUNIT"/>
    <property type="match status" value="1"/>
</dbReference>
<dbReference type="GO" id="GO:0097550">
    <property type="term" value="C:transcription preinitiation complex"/>
    <property type="evidence" value="ECO:0007669"/>
    <property type="project" value="TreeGrafter"/>
</dbReference>
<organism evidence="13 14">
    <name type="scientific">Knipowitschia caucasica</name>
    <name type="common">Caucasian dwarf goby</name>
    <name type="synonym">Pomatoschistus caucasicus</name>
    <dbReference type="NCBI Taxonomy" id="637954"/>
    <lineage>
        <taxon>Eukaryota</taxon>
        <taxon>Metazoa</taxon>
        <taxon>Chordata</taxon>
        <taxon>Craniata</taxon>
        <taxon>Vertebrata</taxon>
        <taxon>Euteleostomi</taxon>
        <taxon>Actinopterygii</taxon>
        <taxon>Neopterygii</taxon>
        <taxon>Teleostei</taxon>
        <taxon>Neoteleostei</taxon>
        <taxon>Acanthomorphata</taxon>
        <taxon>Gobiaria</taxon>
        <taxon>Gobiiformes</taxon>
        <taxon>Gobioidei</taxon>
        <taxon>Gobiidae</taxon>
        <taxon>Gobiinae</taxon>
        <taxon>Knipowitschia</taxon>
    </lineage>
</organism>
<evidence type="ECO:0000313" key="14">
    <source>
        <dbReference type="Proteomes" id="UP001497482"/>
    </source>
</evidence>
<keyword evidence="8" id="KW-0804">Transcription</keyword>
<evidence type="ECO:0000259" key="12">
    <source>
        <dbReference type="SMART" id="SM00385"/>
    </source>
</evidence>